<reference evidence="3 4" key="1">
    <citation type="journal article" date="2013" name="Curr. Biol.">
        <title>Shared signatures of parasitism and phylogenomics unite Cryptomycota and microsporidia.</title>
        <authorList>
            <person name="James T.Y."/>
            <person name="Pelin A."/>
            <person name="Bonen L."/>
            <person name="Ahrendt S."/>
            <person name="Sain D."/>
            <person name="Corradi N."/>
            <person name="Stajich J.E."/>
        </authorList>
    </citation>
    <scope>NUCLEOTIDE SEQUENCE [LARGE SCALE GENOMIC DNA]</scope>
    <source>
        <strain evidence="3 4">CSF55</strain>
    </source>
</reference>
<gene>
    <name evidence="3" type="ORF">O9G_002010</name>
</gene>
<name>A0A075AXK5_ROZAC</name>
<evidence type="ECO:0000313" key="4">
    <source>
        <dbReference type="Proteomes" id="UP000030755"/>
    </source>
</evidence>
<dbReference type="EMBL" id="KE560904">
    <property type="protein sequence ID" value="EPZ34879.1"/>
    <property type="molecule type" value="Genomic_DNA"/>
</dbReference>
<proteinExistence type="predicted"/>
<dbReference type="GO" id="GO:0005930">
    <property type="term" value="C:axoneme"/>
    <property type="evidence" value="ECO:0007669"/>
    <property type="project" value="TreeGrafter"/>
</dbReference>
<dbReference type="Pfam" id="PF17749">
    <property type="entry name" value="MIP-T3_C"/>
    <property type="match status" value="1"/>
</dbReference>
<dbReference type="Proteomes" id="UP000030755">
    <property type="component" value="Unassembled WGS sequence"/>
</dbReference>
<dbReference type="STRING" id="988480.A0A075AXK5"/>
<keyword evidence="4" id="KW-1185">Reference proteome</keyword>
<dbReference type="PANTHER" id="PTHR31363">
    <property type="entry name" value="TRAF3-INTERACTING PROTEIN 1"/>
    <property type="match status" value="1"/>
</dbReference>
<dbReference type="GO" id="GO:0060271">
    <property type="term" value="P:cilium assembly"/>
    <property type="evidence" value="ECO:0007669"/>
    <property type="project" value="TreeGrafter"/>
</dbReference>
<evidence type="ECO:0000256" key="1">
    <source>
        <dbReference type="SAM" id="MobiDB-lite"/>
    </source>
</evidence>
<feature type="region of interest" description="Disordered" evidence="1">
    <location>
        <begin position="54"/>
        <end position="78"/>
    </location>
</feature>
<dbReference type="OrthoDB" id="2157238at2759"/>
<evidence type="ECO:0000313" key="3">
    <source>
        <dbReference type="EMBL" id="EPZ34879.1"/>
    </source>
</evidence>
<dbReference type="GO" id="GO:0070507">
    <property type="term" value="P:regulation of microtubule cytoskeleton organization"/>
    <property type="evidence" value="ECO:0007669"/>
    <property type="project" value="TreeGrafter"/>
</dbReference>
<dbReference type="GO" id="GO:0008017">
    <property type="term" value="F:microtubule binding"/>
    <property type="evidence" value="ECO:0007669"/>
    <property type="project" value="InterPro"/>
</dbReference>
<feature type="domain" description="TRAF3-interacting protein 1 C-terminal" evidence="2">
    <location>
        <begin position="31"/>
        <end position="177"/>
    </location>
</feature>
<accession>A0A075AXK5</accession>
<dbReference type="HOGENOM" id="CLU_1435181_0_0_1"/>
<dbReference type="GO" id="GO:0036064">
    <property type="term" value="C:ciliary basal body"/>
    <property type="evidence" value="ECO:0007669"/>
    <property type="project" value="TreeGrafter"/>
</dbReference>
<evidence type="ECO:0000259" key="2">
    <source>
        <dbReference type="Pfam" id="PF17749"/>
    </source>
</evidence>
<organism evidence="3 4">
    <name type="scientific">Rozella allomycis (strain CSF55)</name>
    <dbReference type="NCBI Taxonomy" id="988480"/>
    <lineage>
        <taxon>Eukaryota</taxon>
        <taxon>Fungi</taxon>
        <taxon>Fungi incertae sedis</taxon>
        <taxon>Cryptomycota</taxon>
        <taxon>Cryptomycota incertae sedis</taxon>
        <taxon>Rozella</taxon>
    </lineage>
</organism>
<dbReference type="AlphaFoldDB" id="A0A075AXK5"/>
<dbReference type="GO" id="GO:0030992">
    <property type="term" value="C:intraciliary transport particle B"/>
    <property type="evidence" value="ECO:0007669"/>
    <property type="project" value="TreeGrafter"/>
</dbReference>
<dbReference type="PANTHER" id="PTHR31363:SF0">
    <property type="entry name" value="TRAF3-INTERACTING PROTEIN 1"/>
    <property type="match status" value="1"/>
</dbReference>
<dbReference type="InterPro" id="IPR018799">
    <property type="entry name" value="TRAF3IP1"/>
</dbReference>
<dbReference type="InterPro" id="IPR041476">
    <property type="entry name" value="TRAF3IP1_C"/>
</dbReference>
<dbReference type="GO" id="GO:0042073">
    <property type="term" value="P:intraciliary transport"/>
    <property type="evidence" value="ECO:0007669"/>
    <property type="project" value="TreeGrafter"/>
</dbReference>
<protein>
    <submittedName>
        <fullName evidence="3">Microtubule-binding protein MIP-T3 domain-containing protein</fullName>
    </submittedName>
</protein>
<sequence length="189" mass="21740">MIPVSELSDIKEESFVIIENHDDVTYKSAIDDGTHGGLVKKLMHNTKDAIDYSSDLTTIPKPHENNSNDSEIESVRKQKKVKSIKESLQGYVKNSHMFGKSLDYVQEDLNSMINEFNLWRNELQLKRKEYLDAVKCTSLILEPMNNQIFALKNSILEQAQLIRDKKSIVFENEKQIISRINSMIIPAQL</sequence>